<dbReference type="OrthoDB" id="3051995at2759"/>
<organism evidence="2 3">
    <name type="scientific">Rhodocollybia butyracea</name>
    <dbReference type="NCBI Taxonomy" id="206335"/>
    <lineage>
        <taxon>Eukaryota</taxon>
        <taxon>Fungi</taxon>
        <taxon>Dikarya</taxon>
        <taxon>Basidiomycota</taxon>
        <taxon>Agaricomycotina</taxon>
        <taxon>Agaricomycetes</taxon>
        <taxon>Agaricomycetidae</taxon>
        <taxon>Agaricales</taxon>
        <taxon>Marasmiineae</taxon>
        <taxon>Omphalotaceae</taxon>
        <taxon>Rhodocollybia</taxon>
    </lineage>
</organism>
<accession>A0A9P5PA21</accession>
<gene>
    <name evidence="2" type="ORF">BDP27DRAFT_1430999</name>
</gene>
<dbReference type="EMBL" id="JADNRY010000284">
    <property type="protein sequence ID" value="KAF9059698.1"/>
    <property type="molecule type" value="Genomic_DNA"/>
</dbReference>
<name>A0A9P5PA21_9AGAR</name>
<evidence type="ECO:0000256" key="1">
    <source>
        <dbReference type="SAM" id="MobiDB-lite"/>
    </source>
</evidence>
<protein>
    <submittedName>
        <fullName evidence="2">Uncharacterized protein</fullName>
    </submittedName>
</protein>
<evidence type="ECO:0000313" key="3">
    <source>
        <dbReference type="Proteomes" id="UP000772434"/>
    </source>
</evidence>
<dbReference type="Proteomes" id="UP000772434">
    <property type="component" value="Unassembled WGS sequence"/>
</dbReference>
<sequence>MSIYNMNYPSSSIENHCLSSPLITDFETESLTLPSFVPAFPYLPNIHVPPPLVLPEIPLRERRGFLEFIHITPGSAYASESQMPAKGQLEPRAGSLPRRRRASTITKPITLTHIHEPRAFDFATSL</sequence>
<reference evidence="2" key="1">
    <citation type="submission" date="2020-11" db="EMBL/GenBank/DDBJ databases">
        <authorList>
            <consortium name="DOE Joint Genome Institute"/>
            <person name="Ahrendt S."/>
            <person name="Riley R."/>
            <person name="Andreopoulos W."/>
            <person name="Labutti K."/>
            <person name="Pangilinan J."/>
            <person name="Ruiz-Duenas F.J."/>
            <person name="Barrasa J.M."/>
            <person name="Sanchez-Garcia M."/>
            <person name="Camarero S."/>
            <person name="Miyauchi S."/>
            <person name="Serrano A."/>
            <person name="Linde D."/>
            <person name="Babiker R."/>
            <person name="Drula E."/>
            <person name="Ayuso-Fernandez I."/>
            <person name="Pacheco R."/>
            <person name="Padilla G."/>
            <person name="Ferreira P."/>
            <person name="Barriuso J."/>
            <person name="Kellner H."/>
            <person name="Castanera R."/>
            <person name="Alfaro M."/>
            <person name="Ramirez L."/>
            <person name="Pisabarro A.G."/>
            <person name="Kuo A."/>
            <person name="Tritt A."/>
            <person name="Lipzen A."/>
            <person name="He G."/>
            <person name="Yan M."/>
            <person name="Ng V."/>
            <person name="Cullen D."/>
            <person name="Martin F."/>
            <person name="Rosso M.-N."/>
            <person name="Henrissat B."/>
            <person name="Hibbett D."/>
            <person name="Martinez A.T."/>
            <person name="Grigoriev I.V."/>
        </authorList>
    </citation>
    <scope>NUCLEOTIDE SEQUENCE</scope>
    <source>
        <strain evidence="2">AH 40177</strain>
    </source>
</reference>
<proteinExistence type="predicted"/>
<evidence type="ECO:0000313" key="2">
    <source>
        <dbReference type="EMBL" id="KAF9059698.1"/>
    </source>
</evidence>
<dbReference type="AlphaFoldDB" id="A0A9P5PA21"/>
<comment type="caution">
    <text evidence="2">The sequence shown here is derived from an EMBL/GenBank/DDBJ whole genome shotgun (WGS) entry which is preliminary data.</text>
</comment>
<feature type="region of interest" description="Disordered" evidence="1">
    <location>
        <begin position="77"/>
        <end position="100"/>
    </location>
</feature>
<keyword evidence="3" id="KW-1185">Reference proteome</keyword>